<dbReference type="PATRIC" id="fig|43658.6.peg.1053"/>
<organism evidence="2 3">
    <name type="scientific">Pseudoalteromonas rubra</name>
    <dbReference type="NCBI Taxonomy" id="43658"/>
    <lineage>
        <taxon>Bacteria</taxon>
        <taxon>Pseudomonadati</taxon>
        <taxon>Pseudomonadota</taxon>
        <taxon>Gammaproteobacteria</taxon>
        <taxon>Alteromonadales</taxon>
        <taxon>Pseudoalteromonadaceae</taxon>
        <taxon>Pseudoalteromonas</taxon>
    </lineage>
</organism>
<proteinExistence type="predicted"/>
<evidence type="ECO:0000313" key="2">
    <source>
        <dbReference type="EMBL" id="KNC66956.1"/>
    </source>
</evidence>
<dbReference type="Pfam" id="PF11454">
    <property type="entry name" value="DUF3016"/>
    <property type="match status" value="1"/>
</dbReference>
<dbReference type="AlphaFoldDB" id="A0A0L0ERC5"/>
<evidence type="ECO:0000313" key="3">
    <source>
        <dbReference type="Proteomes" id="UP000036850"/>
    </source>
</evidence>
<evidence type="ECO:0008006" key="4">
    <source>
        <dbReference type="Google" id="ProtNLM"/>
    </source>
</evidence>
<reference evidence="3" key="1">
    <citation type="submission" date="2015-07" db="EMBL/GenBank/DDBJ databases">
        <title>Draft genome sequence of a Pseudoalteromonas rubra strain, OCN096, isolated from Kaneohe Bay, Oahu, Hawaii.</title>
        <authorList>
            <person name="Beurmann S."/>
            <person name="Ushijima B."/>
            <person name="Belcaid M."/>
            <person name="Callahan S.M."/>
            <person name="Aeby G.S."/>
        </authorList>
    </citation>
    <scope>NUCLEOTIDE SEQUENCE [LARGE SCALE GENOMIC DNA]</scope>
    <source>
        <strain evidence="3">OCN096</strain>
    </source>
</reference>
<protein>
    <recommendedName>
        <fullName evidence="4">DUF3016 domain-containing protein</fullName>
    </recommendedName>
</protein>
<comment type="caution">
    <text evidence="2">The sequence shown here is derived from an EMBL/GenBank/DDBJ whole genome shotgun (WGS) entry which is preliminary data.</text>
</comment>
<dbReference type="OrthoDB" id="195620at2"/>
<gene>
    <name evidence="2" type="ORF">AC626_13895</name>
</gene>
<name>A0A0L0ERC5_9GAMM</name>
<feature type="signal peptide" evidence="1">
    <location>
        <begin position="1"/>
        <end position="19"/>
    </location>
</feature>
<feature type="chain" id="PRO_5005538131" description="DUF3016 domain-containing protein" evidence="1">
    <location>
        <begin position="20"/>
        <end position="161"/>
    </location>
</feature>
<accession>A0A0L0ERC5</accession>
<keyword evidence="1" id="KW-0732">Signal</keyword>
<dbReference type="InterPro" id="IPR021557">
    <property type="entry name" value="DUF3016"/>
</dbReference>
<dbReference type="EMBL" id="LFZX01000105">
    <property type="protein sequence ID" value="KNC66956.1"/>
    <property type="molecule type" value="Genomic_DNA"/>
</dbReference>
<dbReference type="Proteomes" id="UP000036850">
    <property type="component" value="Unassembled WGS sequence"/>
</dbReference>
<evidence type="ECO:0000256" key="1">
    <source>
        <dbReference type="SAM" id="SignalP"/>
    </source>
</evidence>
<sequence length="161" mass="18421">MKCLHVITLVCLSPLAALAGEANVTWRDFNDYRDVVPANESKAGYHKRIASQFEKHLSKLMAKTPDGYQLNITFDDIDLAGDVRFSMHDIRIVKPIFFPRLKISYTLTDNNGAVVAQAQEKVLKDLSFMDRVRTGRDSEFYYDKRLLSAWYKNEIAAKEQG</sequence>